<comment type="caution">
    <text evidence="2">The sequence shown here is derived from an EMBL/GenBank/DDBJ whole genome shotgun (WGS) entry which is preliminary data.</text>
</comment>
<proteinExistence type="predicted"/>
<dbReference type="InterPro" id="IPR050471">
    <property type="entry name" value="AB_hydrolase"/>
</dbReference>
<keyword evidence="3" id="KW-1185">Reference proteome</keyword>
<dbReference type="EMBL" id="CAJVQB010000898">
    <property type="protein sequence ID" value="CAG8512361.1"/>
    <property type="molecule type" value="Genomic_DNA"/>
</dbReference>
<dbReference type="InterPro" id="IPR029058">
    <property type="entry name" value="AB_hydrolase_fold"/>
</dbReference>
<evidence type="ECO:0000259" key="1">
    <source>
        <dbReference type="Pfam" id="PF00561"/>
    </source>
</evidence>
<dbReference type="PANTHER" id="PTHR43433">
    <property type="entry name" value="HYDROLASE, ALPHA/BETA FOLD FAMILY PROTEIN"/>
    <property type="match status" value="1"/>
</dbReference>
<reference evidence="2 3" key="1">
    <citation type="submission" date="2021-06" db="EMBL/GenBank/DDBJ databases">
        <authorList>
            <person name="Kallberg Y."/>
            <person name="Tangrot J."/>
            <person name="Rosling A."/>
        </authorList>
    </citation>
    <scope>NUCLEOTIDE SEQUENCE [LARGE SCALE GENOMIC DNA]</scope>
    <source>
        <strain evidence="2 3">120-4 pot B 10/14</strain>
    </source>
</reference>
<accession>A0ABM8W333</accession>
<dbReference type="InterPro" id="IPR000073">
    <property type="entry name" value="AB_hydrolase_1"/>
</dbReference>
<dbReference type="Pfam" id="PF00561">
    <property type="entry name" value="Abhydrolase_1"/>
    <property type="match status" value="1"/>
</dbReference>
<dbReference type="Gene3D" id="3.40.50.1820">
    <property type="entry name" value="alpha/beta hydrolase"/>
    <property type="match status" value="2"/>
</dbReference>
<dbReference type="SUPFAM" id="SSF53474">
    <property type="entry name" value="alpha/beta-Hydrolases"/>
    <property type="match status" value="1"/>
</dbReference>
<evidence type="ECO:0000313" key="3">
    <source>
        <dbReference type="Proteomes" id="UP000789901"/>
    </source>
</evidence>
<sequence length="154" mass="17376">MFETQYFKQQDGSKIAYKILEPHNPEDIKNEIPLVLIIGFIRLPVIILDNRGMGESSVVSSDDPISLDLMAQDTIALIKHLGIKKFNLFGWSMGERQWEALKGIDIVSKSQMIKTTTLLLHDEADEMLPITEGEFIANAIPNLKFIRIPNAGHM</sequence>
<feature type="domain" description="AB hydrolase-1" evidence="1">
    <location>
        <begin position="44"/>
        <end position="94"/>
    </location>
</feature>
<name>A0ABM8W333_GIGMA</name>
<dbReference type="Proteomes" id="UP000789901">
    <property type="component" value="Unassembled WGS sequence"/>
</dbReference>
<dbReference type="PANTHER" id="PTHR43433:SF5">
    <property type="entry name" value="AB HYDROLASE-1 DOMAIN-CONTAINING PROTEIN"/>
    <property type="match status" value="1"/>
</dbReference>
<evidence type="ECO:0000313" key="2">
    <source>
        <dbReference type="EMBL" id="CAG8512361.1"/>
    </source>
</evidence>
<gene>
    <name evidence="2" type="ORF">GMARGA_LOCUS2745</name>
</gene>
<protein>
    <submittedName>
        <fullName evidence="2">44297_t:CDS:1</fullName>
    </submittedName>
</protein>
<organism evidence="2 3">
    <name type="scientific">Gigaspora margarita</name>
    <dbReference type="NCBI Taxonomy" id="4874"/>
    <lineage>
        <taxon>Eukaryota</taxon>
        <taxon>Fungi</taxon>
        <taxon>Fungi incertae sedis</taxon>
        <taxon>Mucoromycota</taxon>
        <taxon>Glomeromycotina</taxon>
        <taxon>Glomeromycetes</taxon>
        <taxon>Diversisporales</taxon>
        <taxon>Gigasporaceae</taxon>
        <taxon>Gigaspora</taxon>
    </lineage>
</organism>